<dbReference type="AlphaFoldDB" id="A0A174RKN7"/>
<evidence type="ECO:0000259" key="3">
    <source>
        <dbReference type="SMART" id="SM00062"/>
    </source>
</evidence>
<evidence type="ECO:0000256" key="1">
    <source>
        <dbReference type="ARBA" id="ARBA00022729"/>
    </source>
</evidence>
<proteinExistence type="predicted"/>
<reference evidence="4 5" key="1">
    <citation type="submission" date="2015-09" db="EMBL/GenBank/DDBJ databases">
        <authorList>
            <consortium name="Pathogen Informatics"/>
        </authorList>
    </citation>
    <scope>NUCLEOTIDE SEQUENCE [LARGE SCALE GENOMIC DNA]</scope>
    <source>
        <strain evidence="4 5">2789STDY5834914</strain>
    </source>
</reference>
<dbReference type="InterPro" id="IPR001638">
    <property type="entry name" value="Solute-binding_3/MltF_N"/>
</dbReference>
<sequence length="262" mass="28592">MKLKKVISVMLVGACVFSMAACGSKKEEAKKIESADDLKDAKIGVQTGTTGDIYCSDDFGDDHVERFNKGADAVQALVKGKIDAVVIDNEPAKAFVDANDGLKILETPYVEEDYAMCFKKGNTELEDKFNAAIKELKEDGTFDKIIGYYIDGTEDKGYESPADADHSNGKLVMATNAAFEPYEYYENDKIVGVDADFAKAIADKLGMELTINDMEFDSIIAAVDSGKADFGAAGMTVTDERKQQVDFSDSYYTGKQMIIVKK</sequence>
<dbReference type="Gene3D" id="3.40.190.10">
    <property type="entry name" value="Periplasmic binding protein-like II"/>
    <property type="match status" value="3"/>
</dbReference>
<feature type="signal peptide" evidence="2">
    <location>
        <begin position="1"/>
        <end position="20"/>
    </location>
</feature>
<feature type="domain" description="Solute-binding protein family 3/N-terminal" evidence="3">
    <location>
        <begin position="1"/>
        <end position="153"/>
    </location>
</feature>
<dbReference type="PROSITE" id="PS51257">
    <property type="entry name" value="PROKAR_LIPOPROTEIN"/>
    <property type="match status" value="1"/>
</dbReference>
<feature type="chain" id="PRO_5038857362" evidence="2">
    <location>
        <begin position="21"/>
        <end position="262"/>
    </location>
</feature>
<dbReference type="SUPFAM" id="SSF53850">
    <property type="entry name" value="Periplasmic binding protein-like II"/>
    <property type="match status" value="2"/>
</dbReference>
<dbReference type="RefSeq" id="WP_055283746.1">
    <property type="nucleotide sequence ID" value="NZ_CZAY01000015.1"/>
</dbReference>
<evidence type="ECO:0000256" key="2">
    <source>
        <dbReference type="SAM" id="SignalP"/>
    </source>
</evidence>
<organism evidence="4 5">
    <name type="scientific">Dorea longicatena</name>
    <dbReference type="NCBI Taxonomy" id="88431"/>
    <lineage>
        <taxon>Bacteria</taxon>
        <taxon>Bacillati</taxon>
        <taxon>Bacillota</taxon>
        <taxon>Clostridia</taxon>
        <taxon>Lachnospirales</taxon>
        <taxon>Lachnospiraceae</taxon>
        <taxon>Dorea</taxon>
    </lineage>
</organism>
<dbReference type="OrthoDB" id="9774451at2"/>
<dbReference type="STRING" id="88431.ERS852423_01640"/>
<protein>
    <submittedName>
        <fullName evidence="4">Arginine-binding extracellular protein ArtP</fullName>
    </submittedName>
</protein>
<dbReference type="SMART" id="SM00062">
    <property type="entry name" value="PBPb"/>
    <property type="match status" value="1"/>
</dbReference>
<evidence type="ECO:0000313" key="5">
    <source>
        <dbReference type="Proteomes" id="UP000095485"/>
    </source>
</evidence>
<gene>
    <name evidence="4" type="primary">artP</name>
    <name evidence="4" type="ORF">ERS852526_02121</name>
</gene>
<dbReference type="GeneID" id="96229401"/>
<dbReference type="Pfam" id="PF00497">
    <property type="entry name" value="SBP_bac_3"/>
    <property type="match status" value="2"/>
</dbReference>
<dbReference type="PANTHER" id="PTHR35936:SF17">
    <property type="entry name" value="ARGININE-BINDING EXTRACELLULAR PROTEIN ARTP"/>
    <property type="match status" value="1"/>
</dbReference>
<accession>A0A174RKN7</accession>
<dbReference type="Proteomes" id="UP000095485">
    <property type="component" value="Unassembled WGS sequence"/>
</dbReference>
<evidence type="ECO:0000313" key="4">
    <source>
        <dbReference type="EMBL" id="CUP84691.1"/>
    </source>
</evidence>
<name>A0A174RKN7_9FIRM</name>
<keyword evidence="1 2" id="KW-0732">Signal</keyword>
<dbReference type="PANTHER" id="PTHR35936">
    <property type="entry name" value="MEMBRANE-BOUND LYTIC MUREIN TRANSGLYCOSYLASE F"/>
    <property type="match status" value="1"/>
</dbReference>
<dbReference type="EMBL" id="CZAY01000015">
    <property type="protein sequence ID" value="CUP84691.1"/>
    <property type="molecule type" value="Genomic_DNA"/>
</dbReference>